<name>A0AAJ1X7G4_9RHOB</name>
<accession>A0AAJ1X7G4</accession>
<keyword evidence="1" id="KW-0472">Membrane</keyword>
<keyword evidence="1" id="KW-0812">Transmembrane</keyword>
<dbReference type="RefSeq" id="WP_317626089.1">
    <property type="nucleotide sequence ID" value="NZ_JANFFA010000002.1"/>
</dbReference>
<keyword evidence="1" id="KW-1133">Transmembrane helix</keyword>
<dbReference type="InterPro" id="IPR021529">
    <property type="entry name" value="DUF2798"/>
</dbReference>
<gene>
    <name evidence="2" type="ORF">NOI20_10265</name>
</gene>
<feature type="transmembrane region" description="Helical" evidence="1">
    <location>
        <begin position="12"/>
        <end position="39"/>
    </location>
</feature>
<keyword evidence="3" id="KW-1185">Reference proteome</keyword>
<dbReference type="Pfam" id="PF11391">
    <property type="entry name" value="DUF2798"/>
    <property type="match status" value="1"/>
</dbReference>
<reference evidence="2" key="1">
    <citation type="submission" date="2022-07" db="EMBL/GenBank/DDBJ databases">
        <authorList>
            <person name="Otstavnykh N."/>
            <person name="Isaeva M."/>
            <person name="Bystritskaya E."/>
        </authorList>
    </citation>
    <scope>NUCLEOTIDE SEQUENCE</scope>
    <source>
        <strain evidence="2">10Alg 79</strain>
    </source>
</reference>
<evidence type="ECO:0000313" key="2">
    <source>
        <dbReference type="EMBL" id="MDQ2094492.1"/>
    </source>
</evidence>
<dbReference type="AlphaFoldDB" id="A0AAJ1X7G4"/>
<proteinExistence type="predicted"/>
<sequence length="73" mass="7948">MEKKTLILTQVIMTFIMAVAMSGIMSLINLGPTALWLMVWPKTALIAWPFAFVLGGIAFPVAARIAGALTRDR</sequence>
<evidence type="ECO:0000256" key="1">
    <source>
        <dbReference type="SAM" id="Phobius"/>
    </source>
</evidence>
<dbReference type="Proteomes" id="UP001227162">
    <property type="component" value="Unassembled WGS sequence"/>
</dbReference>
<organism evidence="2 3">
    <name type="scientific">Rhodalgimonas zhirmunskyi</name>
    <dbReference type="NCBI Taxonomy" id="2964767"/>
    <lineage>
        <taxon>Bacteria</taxon>
        <taxon>Pseudomonadati</taxon>
        <taxon>Pseudomonadota</taxon>
        <taxon>Alphaproteobacteria</taxon>
        <taxon>Rhodobacterales</taxon>
        <taxon>Roseobacteraceae</taxon>
        <taxon>Rhodalgimonas</taxon>
    </lineage>
</organism>
<comment type="caution">
    <text evidence="2">The sequence shown here is derived from an EMBL/GenBank/DDBJ whole genome shotgun (WGS) entry which is preliminary data.</text>
</comment>
<feature type="transmembrane region" description="Helical" evidence="1">
    <location>
        <begin position="45"/>
        <end position="67"/>
    </location>
</feature>
<reference evidence="2" key="2">
    <citation type="submission" date="2023-04" db="EMBL/GenBank/DDBJ databases">
        <title>'Rhodoalgimonas zhirmunskyi' gen. nov., isolated from a red alga.</title>
        <authorList>
            <person name="Nedashkovskaya O.I."/>
            <person name="Otstavnykh N.Y."/>
            <person name="Bystritskaya E.P."/>
            <person name="Balabanova L.A."/>
            <person name="Isaeva M.P."/>
        </authorList>
    </citation>
    <scope>NUCLEOTIDE SEQUENCE</scope>
    <source>
        <strain evidence="2">10Alg 79</strain>
    </source>
</reference>
<dbReference type="EMBL" id="JANFFA010000002">
    <property type="protein sequence ID" value="MDQ2094492.1"/>
    <property type="molecule type" value="Genomic_DNA"/>
</dbReference>
<evidence type="ECO:0000313" key="3">
    <source>
        <dbReference type="Proteomes" id="UP001227162"/>
    </source>
</evidence>
<protein>
    <submittedName>
        <fullName evidence="2">DUF2798 domain-containing protein</fullName>
    </submittedName>
</protein>